<dbReference type="Pfam" id="PF00550">
    <property type="entry name" value="PP-binding"/>
    <property type="match status" value="1"/>
</dbReference>
<keyword evidence="7" id="KW-0012">Acyltransferase</keyword>
<dbReference type="EMBL" id="MU839016">
    <property type="protein sequence ID" value="KAK1765224.1"/>
    <property type="molecule type" value="Genomic_DNA"/>
</dbReference>
<keyword evidence="3" id="KW-0808">Transferase</keyword>
<accession>A0AAJ0FK65</accession>
<feature type="region of interest" description="C-terminal hotdog fold" evidence="8">
    <location>
        <begin position="1094"/>
        <end position="1237"/>
    </location>
</feature>
<dbReference type="Pfam" id="PF00698">
    <property type="entry name" value="Acyl_transf_1"/>
    <property type="match status" value="1"/>
</dbReference>
<reference evidence="13" key="1">
    <citation type="submission" date="2023-06" db="EMBL/GenBank/DDBJ databases">
        <title>Genome-scale phylogeny and comparative genomics of the fungal order Sordariales.</title>
        <authorList>
            <consortium name="Lawrence Berkeley National Laboratory"/>
            <person name="Hensen N."/>
            <person name="Bonometti L."/>
            <person name="Westerberg I."/>
            <person name="Brannstrom I.O."/>
            <person name="Guillou S."/>
            <person name="Cros-Aarteil S."/>
            <person name="Calhoun S."/>
            <person name="Haridas S."/>
            <person name="Kuo A."/>
            <person name="Mondo S."/>
            <person name="Pangilinan J."/>
            <person name="Riley R."/>
            <person name="Labutti K."/>
            <person name="Andreopoulos B."/>
            <person name="Lipzen A."/>
            <person name="Chen C."/>
            <person name="Yanf M."/>
            <person name="Daum C."/>
            <person name="Ng V."/>
            <person name="Clum A."/>
            <person name="Steindorff A."/>
            <person name="Ohm R."/>
            <person name="Martin F."/>
            <person name="Silar P."/>
            <person name="Natvig D."/>
            <person name="Lalanne C."/>
            <person name="Gautier V."/>
            <person name="Ament-Velasquez S.L."/>
            <person name="Kruys A."/>
            <person name="Hutchinson M.I."/>
            <person name="Powell A.J."/>
            <person name="Barry K."/>
            <person name="Miller A.N."/>
            <person name="Grigoriev I.V."/>
            <person name="Debuchy R."/>
            <person name="Gladieux P."/>
            <person name="Thoren M.H."/>
            <person name="Johannesson H."/>
        </authorList>
    </citation>
    <scope>NUCLEOTIDE SEQUENCE</scope>
    <source>
        <strain evidence="13">8032-3</strain>
    </source>
</reference>
<dbReference type="SUPFAM" id="SSF53901">
    <property type="entry name" value="Thiolase-like"/>
    <property type="match status" value="1"/>
</dbReference>
<evidence type="ECO:0000259" key="10">
    <source>
        <dbReference type="PROSITE" id="PS50075"/>
    </source>
</evidence>
<dbReference type="InterPro" id="IPR049551">
    <property type="entry name" value="PKS_DH_C"/>
</dbReference>
<dbReference type="GO" id="GO:0004315">
    <property type="term" value="F:3-oxoacyl-[acyl-carrier-protein] synthase activity"/>
    <property type="evidence" value="ECO:0007669"/>
    <property type="project" value="InterPro"/>
</dbReference>
<keyword evidence="14" id="KW-1185">Reference proteome</keyword>
<feature type="domain" description="PKS/mFAS DH" evidence="12">
    <location>
        <begin position="951"/>
        <end position="1237"/>
    </location>
</feature>
<feature type="compositionally biased region" description="Low complexity" evidence="9">
    <location>
        <begin position="490"/>
        <end position="501"/>
    </location>
</feature>
<dbReference type="InterPro" id="IPR036736">
    <property type="entry name" value="ACP-like_sf"/>
</dbReference>
<dbReference type="PROSITE" id="PS00606">
    <property type="entry name" value="KS3_1"/>
    <property type="match status" value="1"/>
</dbReference>
<dbReference type="SUPFAM" id="SSF53335">
    <property type="entry name" value="S-adenosyl-L-methionine-dependent methyltransferases"/>
    <property type="match status" value="1"/>
</dbReference>
<evidence type="ECO:0000256" key="3">
    <source>
        <dbReference type="ARBA" id="ARBA00022679"/>
    </source>
</evidence>
<evidence type="ECO:0000256" key="7">
    <source>
        <dbReference type="ARBA" id="ARBA00023315"/>
    </source>
</evidence>
<dbReference type="SMART" id="SM00826">
    <property type="entry name" value="PKS_DH"/>
    <property type="match status" value="1"/>
</dbReference>
<dbReference type="SMART" id="SM00827">
    <property type="entry name" value="PKS_AT"/>
    <property type="match status" value="1"/>
</dbReference>
<dbReference type="SUPFAM" id="SSF47336">
    <property type="entry name" value="ACP-like"/>
    <property type="match status" value="1"/>
</dbReference>
<dbReference type="SMART" id="SM00829">
    <property type="entry name" value="PKS_ER"/>
    <property type="match status" value="1"/>
</dbReference>
<keyword evidence="4" id="KW-0521">NADP</keyword>
<dbReference type="Gene3D" id="3.40.50.720">
    <property type="entry name" value="NAD(P)-binding Rossmann-like Domain"/>
    <property type="match status" value="2"/>
</dbReference>
<evidence type="ECO:0000256" key="6">
    <source>
        <dbReference type="ARBA" id="ARBA00023268"/>
    </source>
</evidence>
<dbReference type="GeneID" id="85311698"/>
<dbReference type="Pfam" id="PF08242">
    <property type="entry name" value="Methyltransf_12"/>
    <property type="match status" value="1"/>
</dbReference>
<dbReference type="InterPro" id="IPR049900">
    <property type="entry name" value="PKS_mFAS_DH"/>
</dbReference>
<dbReference type="PROSITE" id="PS00012">
    <property type="entry name" value="PHOSPHOPANTETHEINE"/>
    <property type="match status" value="1"/>
</dbReference>
<dbReference type="Gene3D" id="3.40.50.150">
    <property type="entry name" value="Vaccinia Virus protein VP39"/>
    <property type="match status" value="1"/>
</dbReference>
<feature type="region of interest" description="Disordered" evidence="9">
    <location>
        <begin position="476"/>
        <end position="501"/>
    </location>
</feature>
<dbReference type="Gene3D" id="3.90.180.10">
    <property type="entry name" value="Medium-chain alcohol dehydrogenases, catalytic domain"/>
    <property type="match status" value="1"/>
</dbReference>
<dbReference type="InterPro" id="IPR049552">
    <property type="entry name" value="PKS_DH_N"/>
</dbReference>
<evidence type="ECO:0000256" key="9">
    <source>
        <dbReference type="SAM" id="MobiDB-lite"/>
    </source>
</evidence>
<dbReference type="Gene3D" id="3.40.366.10">
    <property type="entry name" value="Malonyl-Coenzyme A Acyl Carrier Protein, domain 2"/>
    <property type="match status" value="1"/>
</dbReference>
<dbReference type="SUPFAM" id="SSF50129">
    <property type="entry name" value="GroES-like"/>
    <property type="match status" value="1"/>
</dbReference>
<dbReference type="InterPro" id="IPR020807">
    <property type="entry name" value="PKS_DH"/>
</dbReference>
<protein>
    <recommendedName>
        <fullName evidence="15">Carrier domain-containing protein</fullName>
    </recommendedName>
</protein>
<feature type="domain" description="Ketosynthase family 3 (KS3)" evidence="11">
    <location>
        <begin position="14"/>
        <end position="431"/>
    </location>
</feature>
<dbReference type="Pfam" id="PF08659">
    <property type="entry name" value="KR"/>
    <property type="match status" value="1"/>
</dbReference>
<dbReference type="GO" id="GO:0006633">
    <property type="term" value="P:fatty acid biosynthetic process"/>
    <property type="evidence" value="ECO:0007669"/>
    <property type="project" value="InterPro"/>
</dbReference>
<name>A0AAJ0FK65_9PEZI</name>
<dbReference type="Gene3D" id="3.30.70.3290">
    <property type="match status" value="1"/>
</dbReference>
<dbReference type="Pfam" id="PF13602">
    <property type="entry name" value="ADH_zinc_N_2"/>
    <property type="match status" value="1"/>
</dbReference>
<feature type="domain" description="Carrier" evidence="10">
    <location>
        <begin position="2456"/>
        <end position="2532"/>
    </location>
</feature>
<keyword evidence="6" id="KW-0511">Multifunctional enzyme</keyword>
<keyword evidence="2" id="KW-0597">Phosphoprotein</keyword>
<feature type="active site" description="Proton acceptor; for dehydratase activity" evidence="8">
    <location>
        <position position="983"/>
    </location>
</feature>
<dbReference type="SUPFAM" id="SSF55048">
    <property type="entry name" value="Probable ACP-binding domain of malonyl-CoA ACP transacylase"/>
    <property type="match status" value="1"/>
</dbReference>
<evidence type="ECO:0000256" key="1">
    <source>
        <dbReference type="ARBA" id="ARBA00022450"/>
    </source>
</evidence>
<dbReference type="Gene3D" id="1.10.1200.10">
    <property type="entry name" value="ACP-like"/>
    <property type="match status" value="1"/>
</dbReference>
<dbReference type="InterPro" id="IPR018201">
    <property type="entry name" value="Ketoacyl_synth_AS"/>
</dbReference>
<dbReference type="GO" id="GO:0016491">
    <property type="term" value="F:oxidoreductase activity"/>
    <property type="evidence" value="ECO:0007669"/>
    <property type="project" value="UniProtKB-KW"/>
</dbReference>
<evidence type="ECO:0000313" key="14">
    <source>
        <dbReference type="Proteomes" id="UP001244011"/>
    </source>
</evidence>
<evidence type="ECO:0000256" key="5">
    <source>
        <dbReference type="ARBA" id="ARBA00023002"/>
    </source>
</evidence>
<dbReference type="GO" id="GO:0031177">
    <property type="term" value="F:phosphopantetheine binding"/>
    <property type="evidence" value="ECO:0007669"/>
    <property type="project" value="InterPro"/>
</dbReference>
<dbReference type="Gene3D" id="3.10.129.110">
    <property type="entry name" value="Polyketide synthase dehydratase"/>
    <property type="match status" value="1"/>
</dbReference>
<dbReference type="PROSITE" id="PS50075">
    <property type="entry name" value="CARRIER"/>
    <property type="match status" value="1"/>
</dbReference>
<dbReference type="Pfam" id="PF22621">
    <property type="entry name" value="CurL-like_PKS_C"/>
    <property type="match status" value="1"/>
</dbReference>
<feature type="active site" description="Proton donor; for dehydratase activity" evidence="8">
    <location>
        <position position="1156"/>
    </location>
</feature>
<dbReference type="SMART" id="SM00823">
    <property type="entry name" value="PKS_PP"/>
    <property type="match status" value="1"/>
</dbReference>
<dbReference type="InterPro" id="IPR009081">
    <property type="entry name" value="PP-bd_ACP"/>
</dbReference>
<dbReference type="CDD" id="cd00833">
    <property type="entry name" value="PKS"/>
    <property type="match status" value="1"/>
</dbReference>
<dbReference type="Pfam" id="PF14765">
    <property type="entry name" value="PS-DH"/>
    <property type="match status" value="1"/>
</dbReference>
<evidence type="ECO:0000256" key="8">
    <source>
        <dbReference type="PROSITE-ProRule" id="PRU01363"/>
    </source>
</evidence>
<dbReference type="SMART" id="SM00822">
    <property type="entry name" value="PKS_KR"/>
    <property type="match status" value="1"/>
</dbReference>
<dbReference type="PROSITE" id="PS52019">
    <property type="entry name" value="PKS_MFAS_DH"/>
    <property type="match status" value="1"/>
</dbReference>
<sequence length="2538" mass="276867">MAPTTNGNAQLPPAHGVAICGIGLRLPGGIRNGHDFWDLLRNSKDARSAIPESRYNIQGFDDSLGGKEAIKVKHGYFLDEDLATLDTSFFTITKNELEKTDPQQRLLLEVVRECLEDAGEVNYRGEQVGCYVGTFGDDWLIMSAKESLQGGGYLVTGHGDLMMANRVSYEYDFRGPSMVIKTGCSASLIALHEAFRAVRNGDAVSAVVGGTSMITTPTLTSTMSAGELLAADGSCKTFDAAADGYARAEAVSAIYIKRLEDAIRDGNPIRAVISGSATNCDGKSASLVTPNGVAQEALIREAYKDAGLDLHDTAFIECHGTGTPTGDPIETSAVGRVFGESGIYIGSVKPNLGHSEGASGLTSVIKSILALEHRIIPPNIKFNNPNPKIPFSKYNLTVPVIPTPFPPDRRERISINSFGIGGSNAHVILEAYAQRGTATQNGPQNGIRNGVHNEIANGTRTDTAIQNGNANAIQADTTIQNGTTNGSRHTTTPPNGTTSPNPELILFSANTEVSLKQQISRHQDWIRLNPSSCSDAAYTRALHREHLSQRAFAILNDGGFIETSGGVKTPQEVPAIFMVFSGQGGQWPEMGKELILNDSNFRNDISSMGRILGDLRHPPPWNMLDELLKPASSSQIHKAELSQPLCTAIQVALFNKYAALGVTPTAVVGHSSGEIAAAYAAGYLSMEEAIIIAYYRGYVTTKQILDGGMAAIGIGAHDLSDFLREGVVLACENSPSSSTISGDASKVREVVEAIKQKMPDVLARALKVNMAYHSHHMIPLSSEYQQLIAAETKNQERMRPQPNAIVFFSSVTSKAMDDSPLGPSYWASNLTSPVRFSSATSNLLALKGDGLFLEIGPHSTLAGPLRQICATLSRPCNYVPALTRGKDCAASFLSSIGKMYQEGVALDLRPLFPRGKAIPGLPTYPWDHSGGSYWYESRVSKSWRSRQYPHHSLLGARVLEGTETEPQWRNILQLEDEPWLADHKIRHDVVFPFAGYVALAGEAVRQLTHSSHDVGYRLRHVVTHTALLLSDSSPTELMTSLRRHKLNDNEDSEWFDFSVTSYNGSTWIQHCGGRVAICKEAEMRSSHWKTENLPRVVNCSQIYDNLAKVGFVYGPEFRGLASVMSSTVEDVAHGQVVNNRSPQSRFPFTLHPAAIDACLQLLLVARARGLGRNIAHLCLPTAIEDLVIGPGADVMDARASIQYGNADFPFVECVADGKLVLHASGIEFRPLNDDTSEVDDVHAAARLQWLPHFDFVDKSTLFIPPSSDRAETQLQEELGLLCILETADRVRYLEPGQPHFARFRDWLNQQIGFAAAGRYKLVEDAEQYVRLSSSERQAMIDDRTTALLELPKSAFAVGARRILDNVQRIFTGEADTLDILLQDNILARIYDVMSFDYSKFVRVLSHTRPRLRILEVGAGTGGTTETILRSLVDVAGLPGYSTYTFTDVSAGFFPAAKERFAYAPNMEFKVVDVTKDPATQGLERESYDLILAANVLHATPSLKETLSNLRPLLRPDGMLVMTELCSLSRPSNYIFGNFSGWWLGEADGRPDQPYVSVSRWDEDLKSAGFTGVDMAVYDDDEPYRQFAVMMSKREAQENPKPSKVTVLSDDIEGEVARTVASSILTLGWDVTRCTFGSDDLPQDQDIISCLDLETNFFHDMTADRFAAFQRFLGSVGSSRLLWLTRPLQINCRDPLSAQTLGVARTIRSELGLQFYTLEIDSKKEQHFGPLVANIFEKILRDDERDNHSLESDKEFAINNGAICIGRYRPFSLADEVRSKSTTTQAQTTTYLDIEKPGILETLTWKSRPTAPSIPASHVEIEVRSAGLNFRDVVYAAGLISSSSSSGRKSRVPLGMEVSGTVRRLGSGVGVGGDGGGGLAVGDRVMAFTHEGGFATHVVVAESYVLKIPDDMGFEQAATVQGCFATVVYALLDAGRLRRGMSVLVHSACGGVGLAAIQVAQMMGAEVFATVGSEKKVAHLVAHYGIPRDRIFSSRDPSFLDGVMQRTGGKGVDLVLNSLPGELLHASWKCVAKHGTLLELGKRDLAGYGQLDLSRFLDNRSYCGIDVAYLVREQPMIIRDVLQRTLDFCKQGLLRPLEPVTSFKAADVKHAFRHLQAGEHIGKIILNLPEDASGLEAVPEPQLVEFDADSAYLLVGGAGGLGKSLATWLAERGAGHLVFLSRNATVSAESSSISAELESMGCSVTMVSGSINNVEDIQKAIRVSPAPIKGVFQLAMVQRDSPFSDMKWTDWIDANDPKVRGTWNLHQEFSGHSLDYFWLASSTVTVVDQPGQGNYKAGCTFLEAFCQYRHSLGLPASVLCICPINDVGYVADNPWALRNIKLQGLYTLGEKEFLENVEASLLNSSPQPSSGPVVLANAALESPWESTAQIIMGLRSELHLDDPKNPTNWRRDRRMGMYHNIPVKEASKTGGESSRLKQFLQGLADGDPGNILADESSIDFLAVETGRKIYDFLLKPDAEIDVGLSLSQMGLDSLTAIELRRWFRQAFGLQVSVLEIMGAASLRHLGETLAGKLREKHTH</sequence>
<dbReference type="Pfam" id="PF16197">
    <property type="entry name" value="KAsynt_C_assoc"/>
    <property type="match status" value="1"/>
</dbReference>
<dbReference type="GO" id="GO:0004312">
    <property type="term" value="F:fatty acid synthase activity"/>
    <property type="evidence" value="ECO:0007669"/>
    <property type="project" value="TreeGrafter"/>
</dbReference>
<dbReference type="GO" id="GO:0044550">
    <property type="term" value="P:secondary metabolite biosynthetic process"/>
    <property type="evidence" value="ECO:0007669"/>
    <property type="project" value="TreeGrafter"/>
</dbReference>
<dbReference type="GO" id="GO:1901336">
    <property type="term" value="P:lactone biosynthetic process"/>
    <property type="evidence" value="ECO:0007669"/>
    <property type="project" value="UniProtKB-ARBA"/>
</dbReference>
<gene>
    <name evidence="13" type="ORF">QBC33DRAFT_544941</name>
</gene>
<dbReference type="Gene3D" id="3.40.47.10">
    <property type="match status" value="1"/>
</dbReference>
<dbReference type="InterPro" id="IPR020843">
    <property type="entry name" value="ER"/>
</dbReference>
<dbReference type="Pfam" id="PF02801">
    <property type="entry name" value="Ketoacyl-synt_C"/>
    <property type="match status" value="1"/>
</dbReference>
<dbReference type="InterPro" id="IPR013968">
    <property type="entry name" value="PKS_KR"/>
</dbReference>
<dbReference type="SUPFAM" id="SSF51735">
    <property type="entry name" value="NAD(P)-binding Rossmann-fold domains"/>
    <property type="match status" value="2"/>
</dbReference>
<dbReference type="InterPro" id="IPR016039">
    <property type="entry name" value="Thiolase-like"/>
</dbReference>
<keyword evidence="1" id="KW-0596">Phosphopantetheine</keyword>
<evidence type="ECO:0000313" key="13">
    <source>
        <dbReference type="EMBL" id="KAK1765224.1"/>
    </source>
</evidence>
<dbReference type="InterPro" id="IPR011032">
    <property type="entry name" value="GroES-like_sf"/>
</dbReference>
<keyword evidence="5" id="KW-0560">Oxidoreductase</keyword>
<comment type="caution">
    <text evidence="13">The sequence shown here is derived from an EMBL/GenBank/DDBJ whole genome shotgun (WGS) entry which is preliminary data.</text>
</comment>
<evidence type="ECO:0000259" key="11">
    <source>
        <dbReference type="PROSITE" id="PS52004"/>
    </source>
</evidence>
<dbReference type="SUPFAM" id="SSF52151">
    <property type="entry name" value="FabD/lysophospholipase-like"/>
    <property type="match status" value="1"/>
</dbReference>
<evidence type="ECO:0000256" key="4">
    <source>
        <dbReference type="ARBA" id="ARBA00022857"/>
    </source>
</evidence>
<dbReference type="InterPro" id="IPR036291">
    <property type="entry name" value="NAD(P)-bd_dom_sf"/>
</dbReference>
<feature type="region of interest" description="N-terminal hotdog fold" evidence="8">
    <location>
        <begin position="951"/>
        <end position="1082"/>
    </location>
</feature>
<proteinExistence type="predicted"/>
<evidence type="ECO:0000256" key="2">
    <source>
        <dbReference type="ARBA" id="ARBA00022553"/>
    </source>
</evidence>
<dbReference type="RefSeq" id="XP_060281437.1">
    <property type="nucleotide sequence ID" value="XM_060428511.1"/>
</dbReference>
<dbReference type="InterPro" id="IPR013217">
    <property type="entry name" value="Methyltransf_12"/>
</dbReference>
<dbReference type="Pfam" id="PF21089">
    <property type="entry name" value="PKS_DH_N"/>
    <property type="match status" value="1"/>
</dbReference>
<dbReference type="Proteomes" id="UP001244011">
    <property type="component" value="Unassembled WGS sequence"/>
</dbReference>
<dbReference type="FunFam" id="3.40.50.720:FF:000209">
    <property type="entry name" value="Polyketide synthase Pks12"/>
    <property type="match status" value="1"/>
</dbReference>
<dbReference type="PANTHER" id="PTHR43775:SF46">
    <property type="entry name" value="FUMIGERMIN SYNTHASE"/>
    <property type="match status" value="1"/>
</dbReference>
<dbReference type="InterPro" id="IPR032821">
    <property type="entry name" value="PKS_assoc"/>
</dbReference>
<dbReference type="Pfam" id="PF08240">
    <property type="entry name" value="ADH_N"/>
    <property type="match status" value="1"/>
</dbReference>
<dbReference type="InterPro" id="IPR020841">
    <property type="entry name" value="PKS_Beta-ketoAc_synthase_dom"/>
</dbReference>
<dbReference type="InterPro" id="IPR016036">
    <property type="entry name" value="Malonyl_transacylase_ACP-bd"/>
</dbReference>
<dbReference type="SMART" id="SM00825">
    <property type="entry name" value="PKS_KS"/>
    <property type="match status" value="1"/>
</dbReference>
<dbReference type="InterPro" id="IPR042104">
    <property type="entry name" value="PKS_dehydratase_sf"/>
</dbReference>
<dbReference type="InterPro" id="IPR057326">
    <property type="entry name" value="KR_dom"/>
</dbReference>
<dbReference type="InterPro" id="IPR020806">
    <property type="entry name" value="PKS_PP-bd"/>
</dbReference>
<dbReference type="InterPro" id="IPR014030">
    <property type="entry name" value="Ketoacyl_synth_N"/>
</dbReference>
<organism evidence="13 14">
    <name type="scientific">Phialemonium atrogriseum</name>
    <dbReference type="NCBI Taxonomy" id="1093897"/>
    <lineage>
        <taxon>Eukaryota</taxon>
        <taxon>Fungi</taxon>
        <taxon>Dikarya</taxon>
        <taxon>Ascomycota</taxon>
        <taxon>Pezizomycotina</taxon>
        <taxon>Sordariomycetes</taxon>
        <taxon>Sordariomycetidae</taxon>
        <taxon>Cephalothecales</taxon>
        <taxon>Cephalothecaceae</taxon>
        <taxon>Phialemonium</taxon>
    </lineage>
</organism>
<dbReference type="InterPro" id="IPR014031">
    <property type="entry name" value="Ketoacyl_synth_C"/>
</dbReference>
<dbReference type="PANTHER" id="PTHR43775">
    <property type="entry name" value="FATTY ACID SYNTHASE"/>
    <property type="match status" value="1"/>
</dbReference>
<dbReference type="InterPro" id="IPR029063">
    <property type="entry name" value="SAM-dependent_MTases_sf"/>
</dbReference>
<feature type="compositionally biased region" description="Polar residues" evidence="9">
    <location>
        <begin position="476"/>
        <end position="489"/>
    </location>
</feature>
<dbReference type="InterPro" id="IPR001227">
    <property type="entry name" value="Ac_transferase_dom_sf"/>
</dbReference>
<evidence type="ECO:0000259" key="12">
    <source>
        <dbReference type="PROSITE" id="PS52019"/>
    </source>
</evidence>
<dbReference type="Pfam" id="PF00109">
    <property type="entry name" value="ketoacyl-synt"/>
    <property type="match status" value="1"/>
</dbReference>
<dbReference type="InterPro" id="IPR006162">
    <property type="entry name" value="Ppantetheine_attach_site"/>
</dbReference>
<dbReference type="CDD" id="cd05195">
    <property type="entry name" value="enoyl_red"/>
    <property type="match status" value="1"/>
</dbReference>
<dbReference type="InterPro" id="IPR014043">
    <property type="entry name" value="Acyl_transferase_dom"/>
</dbReference>
<dbReference type="InterPro" id="IPR013154">
    <property type="entry name" value="ADH-like_N"/>
</dbReference>
<dbReference type="InterPro" id="IPR050091">
    <property type="entry name" value="PKS_NRPS_Biosynth_Enz"/>
</dbReference>
<dbReference type="PROSITE" id="PS52004">
    <property type="entry name" value="KS3_2"/>
    <property type="match status" value="1"/>
</dbReference>
<evidence type="ECO:0008006" key="15">
    <source>
        <dbReference type="Google" id="ProtNLM"/>
    </source>
</evidence>
<dbReference type="InterPro" id="IPR016035">
    <property type="entry name" value="Acyl_Trfase/lysoPLipase"/>
</dbReference>